<protein>
    <submittedName>
        <fullName evidence="2">Uncharacterized protein</fullName>
    </submittedName>
</protein>
<dbReference type="Proteomes" id="UP001059596">
    <property type="component" value="Unassembled WGS sequence"/>
</dbReference>
<gene>
    <name evidence="2" type="ORF">M5D96_013787</name>
</gene>
<reference evidence="2" key="1">
    <citation type="journal article" date="2023" name="Genome Biol. Evol.">
        <title>Long-read-based Genome Assembly of Drosophila gunungcola Reveals Fewer Chemosensory Genes in Flower-breeding Species.</title>
        <authorList>
            <person name="Negi A."/>
            <person name="Liao B.Y."/>
            <person name="Yeh S.D."/>
        </authorList>
    </citation>
    <scope>NUCLEOTIDE SEQUENCE</scope>
    <source>
        <strain evidence="2">Sukarami</strain>
    </source>
</reference>
<keyword evidence="3" id="KW-1185">Reference proteome</keyword>
<evidence type="ECO:0000313" key="3">
    <source>
        <dbReference type="Proteomes" id="UP001059596"/>
    </source>
</evidence>
<feature type="region of interest" description="Disordered" evidence="1">
    <location>
        <begin position="42"/>
        <end position="67"/>
    </location>
</feature>
<proteinExistence type="predicted"/>
<dbReference type="EMBL" id="JAMKOV010000135">
    <property type="protein sequence ID" value="KAI8033464.1"/>
    <property type="molecule type" value="Genomic_DNA"/>
</dbReference>
<sequence length="67" mass="7634">MQMAMALQYTQNHPVNLWNLRIAGIATLWRIYLFIVGNPSKMSAHESNSPIDKHAKKKNKTVGEEPN</sequence>
<name>A0A9P9YBF7_9MUSC</name>
<comment type="caution">
    <text evidence="2">The sequence shown here is derived from an EMBL/GenBank/DDBJ whole genome shotgun (WGS) entry which is preliminary data.</text>
</comment>
<accession>A0A9P9YBF7</accession>
<evidence type="ECO:0000256" key="1">
    <source>
        <dbReference type="SAM" id="MobiDB-lite"/>
    </source>
</evidence>
<evidence type="ECO:0000313" key="2">
    <source>
        <dbReference type="EMBL" id="KAI8033464.1"/>
    </source>
</evidence>
<organism evidence="2 3">
    <name type="scientific">Drosophila gunungcola</name>
    <name type="common">fruit fly</name>
    <dbReference type="NCBI Taxonomy" id="103775"/>
    <lineage>
        <taxon>Eukaryota</taxon>
        <taxon>Metazoa</taxon>
        <taxon>Ecdysozoa</taxon>
        <taxon>Arthropoda</taxon>
        <taxon>Hexapoda</taxon>
        <taxon>Insecta</taxon>
        <taxon>Pterygota</taxon>
        <taxon>Neoptera</taxon>
        <taxon>Endopterygota</taxon>
        <taxon>Diptera</taxon>
        <taxon>Brachycera</taxon>
        <taxon>Muscomorpha</taxon>
        <taxon>Ephydroidea</taxon>
        <taxon>Drosophilidae</taxon>
        <taxon>Drosophila</taxon>
        <taxon>Sophophora</taxon>
    </lineage>
</organism>
<dbReference type="AlphaFoldDB" id="A0A9P9YBF7"/>